<name>A0A7H9EHR5_9LACO</name>
<evidence type="ECO:0000313" key="1">
    <source>
        <dbReference type="EMBL" id="QLL77171.1"/>
    </source>
</evidence>
<dbReference type="Proteomes" id="UP000510886">
    <property type="component" value="Chromosome"/>
</dbReference>
<evidence type="ECO:0000313" key="2">
    <source>
        <dbReference type="Proteomes" id="UP000510886"/>
    </source>
</evidence>
<dbReference type="RefSeq" id="WP_009552655.1">
    <property type="nucleotide sequence ID" value="NZ_CALVCX010000058.1"/>
</dbReference>
<dbReference type="KEGG" id="lsw:GTO87_00075"/>
<dbReference type="AlphaFoldDB" id="A0A7H9EHR5"/>
<protein>
    <submittedName>
        <fullName evidence="1">Uncharacterized protein</fullName>
    </submittedName>
</protein>
<accession>A0A7H9EHR5</accession>
<reference evidence="1 2" key="1">
    <citation type="submission" date="2020-01" db="EMBL/GenBank/DDBJ databases">
        <title>Complete and circular genome sequences of six lactobacillus isolates from horses.</title>
        <authorList>
            <person name="Hassan H.M."/>
        </authorList>
    </citation>
    <scope>NUCLEOTIDE SEQUENCE [LARGE SCALE GENOMIC DNA]</scope>
    <source>
        <strain evidence="1 2">1A</strain>
    </source>
</reference>
<organism evidence="1 2">
    <name type="scientific">Ligilactobacillus saerimneri</name>
    <dbReference type="NCBI Taxonomy" id="228229"/>
    <lineage>
        <taxon>Bacteria</taxon>
        <taxon>Bacillati</taxon>
        <taxon>Bacillota</taxon>
        <taxon>Bacilli</taxon>
        <taxon>Lactobacillales</taxon>
        <taxon>Lactobacillaceae</taxon>
        <taxon>Ligilactobacillus</taxon>
    </lineage>
</organism>
<gene>
    <name evidence="1" type="ORF">GTO87_00075</name>
</gene>
<proteinExistence type="predicted"/>
<dbReference type="GeneID" id="89598973"/>
<sequence>MNINASAFCNFKIEAAFSKSVSELNSTIMGVSFDSHASFLEARDMIRDNIFRGVYPSYEDVVALEKKLDHHDNLAVVVDHRVALSV</sequence>
<dbReference type="EMBL" id="CP047418">
    <property type="protein sequence ID" value="QLL77171.1"/>
    <property type="molecule type" value="Genomic_DNA"/>
</dbReference>